<accession>A0A926EMQ0</accession>
<proteinExistence type="predicted"/>
<reference evidence="2" key="1">
    <citation type="submission" date="2020-08" db="EMBL/GenBank/DDBJ databases">
        <title>Genome public.</title>
        <authorList>
            <person name="Liu C."/>
            <person name="Sun Q."/>
        </authorList>
    </citation>
    <scope>NUCLEOTIDE SEQUENCE</scope>
    <source>
        <strain evidence="2">NSJ-64</strain>
    </source>
</reference>
<protein>
    <submittedName>
        <fullName evidence="2">Uncharacterized protein</fullName>
    </submittedName>
</protein>
<name>A0A926EMQ0_9FIRM</name>
<sequence length="56" mass="6295">MKKKKPDRVLHGNQAHVDPNAQITSSLITQVLSQQQEEDSHLISNQQDSASDKQKN</sequence>
<evidence type="ECO:0000313" key="3">
    <source>
        <dbReference type="Proteomes" id="UP000623678"/>
    </source>
</evidence>
<comment type="caution">
    <text evidence="2">The sequence shown here is derived from an EMBL/GenBank/DDBJ whole genome shotgun (WGS) entry which is preliminary data.</text>
</comment>
<evidence type="ECO:0000313" key="2">
    <source>
        <dbReference type="EMBL" id="MBC8584042.1"/>
    </source>
</evidence>
<dbReference type="Proteomes" id="UP000623678">
    <property type="component" value="Unassembled WGS sequence"/>
</dbReference>
<feature type="region of interest" description="Disordered" evidence="1">
    <location>
        <begin position="1"/>
        <end position="56"/>
    </location>
</feature>
<gene>
    <name evidence="2" type="ORF">H8705_00395</name>
</gene>
<feature type="compositionally biased region" description="Polar residues" evidence="1">
    <location>
        <begin position="21"/>
        <end position="35"/>
    </location>
</feature>
<dbReference type="EMBL" id="JACRTD010000001">
    <property type="protein sequence ID" value="MBC8584042.1"/>
    <property type="molecule type" value="Genomic_DNA"/>
</dbReference>
<organism evidence="2 3">
    <name type="scientific">Youxingia wuxianensis</name>
    <dbReference type="NCBI Taxonomy" id="2763678"/>
    <lineage>
        <taxon>Bacteria</taxon>
        <taxon>Bacillati</taxon>
        <taxon>Bacillota</taxon>
        <taxon>Clostridia</taxon>
        <taxon>Eubacteriales</taxon>
        <taxon>Oscillospiraceae</taxon>
        <taxon>Youxingia</taxon>
    </lineage>
</organism>
<dbReference type="AlphaFoldDB" id="A0A926EMQ0"/>
<evidence type="ECO:0000256" key="1">
    <source>
        <dbReference type="SAM" id="MobiDB-lite"/>
    </source>
</evidence>
<dbReference type="RefSeq" id="WP_262393899.1">
    <property type="nucleotide sequence ID" value="NZ_JACRTD010000001.1"/>
</dbReference>
<keyword evidence="3" id="KW-1185">Reference proteome</keyword>